<dbReference type="Proteomes" id="UP000765509">
    <property type="component" value="Unassembled WGS sequence"/>
</dbReference>
<name>A0A9Q3C8P8_9BASI</name>
<dbReference type="EMBL" id="AVOT02005223">
    <property type="protein sequence ID" value="MBW0478528.1"/>
    <property type="molecule type" value="Genomic_DNA"/>
</dbReference>
<feature type="region of interest" description="Disordered" evidence="1">
    <location>
        <begin position="1"/>
        <end position="64"/>
    </location>
</feature>
<sequence length="99" mass="11019">MVYKPSCKDYPKKPKGSNLLSSPHPPSISQLRRPSQISSRSAPKKIPKKSSSKGKEKEVYPSSTFPLSQEILEFSPSKFSKESDGMNSPNVIRSFTQAF</sequence>
<proteinExistence type="predicted"/>
<evidence type="ECO:0000313" key="2">
    <source>
        <dbReference type="EMBL" id="MBW0478528.1"/>
    </source>
</evidence>
<feature type="compositionally biased region" description="Polar residues" evidence="1">
    <location>
        <begin position="85"/>
        <end position="99"/>
    </location>
</feature>
<feature type="compositionally biased region" description="Basic and acidic residues" evidence="1">
    <location>
        <begin position="1"/>
        <end position="12"/>
    </location>
</feature>
<feature type="compositionally biased region" description="Polar residues" evidence="1">
    <location>
        <begin position="27"/>
        <end position="36"/>
    </location>
</feature>
<reference evidence="2" key="1">
    <citation type="submission" date="2021-03" db="EMBL/GenBank/DDBJ databases">
        <title>Draft genome sequence of rust myrtle Austropuccinia psidii MF-1, a brazilian biotype.</title>
        <authorList>
            <person name="Quecine M.C."/>
            <person name="Pachon D.M.R."/>
            <person name="Bonatelli M.L."/>
            <person name="Correr F.H."/>
            <person name="Franceschini L.M."/>
            <person name="Leite T.F."/>
            <person name="Margarido G.R.A."/>
            <person name="Almeida C.A."/>
            <person name="Ferrarezi J.A."/>
            <person name="Labate C.A."/>
        </authorList>
    </citation>
    <scope>NUCLEOTIDE SEQUENCE</scope>
    <source>
        <strain evidence="2">MF-1</strain>
    </source>
</reference>
<comment type="caution">
    <text evidence="2">The sequence shown here is derived from an EMBL/GenBank/DDBJ whole genome shotgun (WGS) entry which is preliminary data.</text>
</comment>
<gene>
    <name evidence="2" type="ORF">O181_018243</name>
</gene>
<feature type="region of interest" description="Disordered" evidence="1">
    <location>
        <begin position="76"/>
        <end position="99"/>
    </location>
</feature>
<feature type="compositionally biased region" description="Basic residues" evidence="1">
    <location>
        <begin position="42"/>
        <end position="52"/>
    </location>
</feature>
<dbReference type="AlphaFoldDB" id="A0A9Q3C8P8"/>
<organism evidence="2 3">
    <name type="scientific">Austropuccinia psidii MF-1</name>
    <dbReference type="NCBI Taxonomy" id="1389203"/>
    <lineage>
        <taxon>Eukaryota</taxon>
        <taxon>Fungi</taxon>
        <taxon>Dikarya</taxon>
        <taxon>Basidiomycota</taxon>
        <taxon>Pucciniomycotina</taxon>
        <taxon>Pucciniomycetes</taxon>
        <taxon>Pucciniales</taxon>
        <taxon>Sphaerophragmiaceae</taxon>
        <taxon>Austropuccinia</taxon>
    </lineage>
</organism>
<accession>A0A9Q3C8P8</accession>
<protein>
    <submittedName>
        <fullName evidence="2">Uncharacterized protein</fullName>
    </submittedName>
</protein>
<evidence type="ECO:0000256" key="1">
    <source>
        <dbReference type="SAM" id="MobiDB-lite"/>
    </source>
</evidence>
<evidence type="ECO:0000313" key="3">
    <source>
        <dbReference type="Proteomes" id="UP000765509"/>
    </source>
</evidence>
<keyword evidence="3" id="KW-1185">Reference proteome</keyword>